<comment type="caution">
    <text evidence="1">The sequence shown here is derived from an EMBL/GenBank/DDBJ whole genome shotgun (WGS) entry which is preliminary data.</text>
</comment>
<reference evidence="2" key="1">
    <citation type="journal article" date="2022" name="Nat. Commun.">
        <title>Chromosome evolution and the genetic basis of agronomically important traits in greater yam.</title>
        <authorList>
            <person name="Bredeson J.V."/>
            <person name="Lyons J.B."/>
            <person name="Oniyinde I.O."/>
            <person name="Okereke N.R."/>
            <person name="Kolade O."/>
            <person name="Nnabue I."/>
            <person name="Nwadili C.O."/>
            <person name="Hribova E."/>
            <person name="Parker M."/>
            <person name="Nwogha J."/>
            <person name="Shu S."/>
            <person name="Carlson J."/>
            <person name="Kariba R."/>
            <person name="Muthemba S."/>
            <person name="Knop K."/>
            <person name="Barton G.J."/>
            <person name="Sherwood A.V."/>
            <person name="Lopez-Montes A."/>
            <person name="Asiedu R."/>
            <person name="Jamnadass R."/>
            <person name="Muchugi A."/>
            <person name="Goodstein D."/>
            <person name="Egesi C.N."/>
            <person name="Featherston J."/>
            <person name="Asfaw A."/>
            <person name="Simpson G.G."/>
            <person name="Dolezel J."/>
            <person name="Hendre P.S."/>
            <person name="Van Deynze A."/>
            <person name="Kumar P.L."/>
            <person name="Obidiegwu J.E."/>
            <person name="Bhattacharjee R."/>
            <person name="Rokhsar D.S."/>
        </authorList>
    </citation>
    <scope>NUCLEOTIDE SEQUENCE [LARGE SCALE GENOMIC DNA]</scope>
    <source>
        <strain evidence="2">cv. TDa95/00328</strain>
    </source>
</reference>
<organism evidence="1 2">
    <name type="scientific">Dioscorea alata</name>
    <name type="common">Purple yam</name>
    <dbReference type="NCBI Taxonomy" id="55571"/>
    <lineage>
        <taxon>Eukaryota</taxon>
        <taxon>Viridiplantae</taxon>
        <taxon>Streptophyta</taxon>
        <taxon>Embryophyta</taxon>
        <taxon>Tracheophyta</taxon>
        <taxon>Spermatophyta</taxon>
        <taxon>Magnoliopsida</taxon>
        <taxon>Liliopsida</taxon>
        <taxon>Dioscoreales</taxon>
        <taxon>Dioscoreaceae</taxon>
        <taxon>Dioscorea</taxon>
    </lineage>
</organism>
<keyword evidence="2" id="KW-1185">Reference proteome</keyword>
<dbReference type="EMBL" id="CM037029">
    <property type="protein sequence ID" value="KAH7654631.1"/>
    <property type="molecule type" value="Genomic_DNA"/>
</dbReference>
<evidence type="ECO:0000313" key="1">
    <source>
        <dbReference type="EMBL" id="KAH7654631.1"/>
    </source>
</evidence>
<sequence length="299" mass="31983">MVMAMFSIQSLPSLFLSSSKHTSSRSLVSSSKPQACFSTTSQKPEVVVTREKGKNAKLIDALAKHNVNCLEVPLIKHAPGPDTDRLSALLRESTFDWIVITSPEAAIVFLEAWKGAGTPKAQLGVVGAGTASIFHDIPQSLNHYLEIGFTPSKATGKVLASELPKVGSKSCTVLYPASVKAGSDIEKGLSDRGFHVTRLNTYNTVAIQEVDAIVLKQALSTPVVAVASPSAIRAWINLISNLGNWDNSVACIGETTAVAAKKFGLKNVYYPANPGLEGWVDSILEALRAHDRLQKDLAF</sequence>
<name>A0ACB7U2S3_DIOAL</name>
<evidence type="ECO:0000313" key="2">
    <source>
        <dbReference type="Proteomes" id="UP000827976"/>
    </source>
</evidence>
<proteinExistence type="predicted"/>
<accession>A0ACB7U2S3</accession>
<dbReference type="EC" id="4.2.1.75" evidence="1"/>
<protein>
    <submittedName>
        <fullName evidence="1">Uroporphyrinogen-III synthase protein</fullName>
        <ecNumber evidence="1">4.2.1.75</ecNumber>
    </submittedName>
</protein>
<keyword evidence="1" id="KW-0456">Lyase</keyword>
<gene>
    <name evidence="1" type="ORF">IHE45_19G154600</name>
</gene>
<dbReference type="Proteomes" id="UP000827976">
    <property type="component" value="Chromosome 19"/>
</dbReference>